<dbReference type="InterPro" id="IPR045864">
    <property type="entry name" value="aa-tRNA-synth_II/BPL/LPL"/>
</dbReference>
<evidence type="ECO:0000256" key="5">
    <source>
        <dbReference type="ARBA" id="ARBA00023146"/>
    </source>
</evidence>
<dbReference type="AlphaFoldDB" id="A0A2T9YVL9"/>
<name>A0A2T9YVL9_9FUNG</name>
<dbReference type="InterPro" id="IPR002313">
    <property type="entry name" value="Lys-tRNA-ligase_II"/>
</dbReference>
<evidence type="ECO:0000256" key="3">
    <source>
        <dbReference type="ARBA" id="ARBA00022741"/>
    </source>
</evidence>
<dbReference type="InterPro" id="IPR006195">
    <property type="entry name" value="aa-tRNA-synth_II"/>
</dbReference>
<keyword evidence="9" id="KW-1185">Reference proteome</keyword>
<keyword evidence="5" id="KW-0030">Aminoacyl-tRNA synthetase</keyword>
<dbReference type="SUPFAM" id="SSF50249">
    <property type="entry name" value="Nucleic acid-binding proteins"/>
    <property type="match status" value="1"/>
</dbReference>
<dbReference type="InterPro" id="IPR018149">
    <property type="entry name" value="Lys-tRNA-synth_II_C"/>
</dbReference>
<accession>A0A2T9YVL9</accession>
<evidence type="ECO:0000256" key="1">
    <source>
        <dbReference type="ARBA" id="ARBA00013166"/>
    </source>
</evidence>
<dbReference type="InterPro" id="IPR044136">
    <property type="entry name" value="Lys-tRNA-ligase_II_N"/>
</dbReference>
<keyword evidence="2" id="KW-0436">Ligase</keyword>
<dbReference type="GO" id="GO:0004824">
    <property type="term" value="F:lysine-tRNA ligase activity"/>
    <property type="evidence" value="ECO:0007669"/>
    <property type="project" value="UniProtKB-EC"/>
</dbReference>
<dbReference type="PANTHER" id="PTHR42918">
    <property type="entry name" value="LYSYL-TRNA SYNTHETASE"/>
    <property type="match status" value="1"/>
</dbReference>
<dbReference type="InterPro" id="IPR004364">
    <property type="entry name" value="Aa-tRNA-synt_II"/>
</dbReference>
<dbReference type="InterPro" id="IPR012340">
    <property type="entry name" value="NA-bd_OB-fold"/>
</dbReference>
<keyword evidence="3" id="KW-0547">Nucleotide-binding</keyword>
<dbReference type="EC" id="6.1.1.6" evidence="1"/>
<evidence type="ECO:0000256" key="6">
    <source>
        <dbReference type="ARBA" id="ARBA00030563"/>
    </source>
</evidence>
<protein>
    <recommendedName>
        <fullName evidence="1">lysine--tRNA ligase</fullName>
        <ecNumber evidence="1">6.1.1.6</ecNumber>
    </recommendedName>
    <alternativeName>
        <fullName evidence="6">Lysyl-tRNA synthetase</fullName>
    </alternativeName>
</protein>
<dbReference type="Gene3D" id="3.30.930.10">
    <property type="entry name" value="Bira Bifunctional Protein, Domain 2"/>
    <property type="match status" value="1"/>
</dbReference>
<dbReference type="PROSITE" id="PS50862">
    <property type="entry name" value="AA_TRNA_LIGASE_II"/>
    <property type="match status" value="1"/>
</dbReference>
<dbReference type="Gene3D" id="2.40.50.140">
    <property type="entry name" value="Nucleic acid-binding proteins"/>
    <property type="match status" value="1"/>
</dbReference>
<dbReference type="CDD" id="cd04322">
    <property type="entry name" value="LysRS_N"/>
    <property type="match status" value="1"/>
</dbReference>
<dbReference type="GO" id="GO:0005829">
    <property type="term" value="C:cytosol"/>
    <property type="evidence" value="ECO:0007669"/>
    <property type="project" value="TreeGrafter"/>
</dbReference>
<dbReference type="PANTHER" id="PTHR42918:SF5">
    <property type="entry name" value="LYSINE--TRNA LIGASE, MITOCHONDRIAL"/>
    <property type="match status" value="1"/>
</dbReference>
<dbReference type="SUPFAM" id="SSF55681">
    <property type="entry name" value="Class II aaRS and biotin synthetases"/>
    <property type="match status" value="1"/>
</dbReference>
<dbReference type="EMBL" id="MBFR01000033">
    <property type="protein sequence ID" value="PVU96393.1"/>
    <property type="molecule type" value="Genomic_DNA"/>
</dbReference>
<evidence type="ECO:0000256" key="2">
    <source>
        <dbReference type="ARBA" id="ARBA00022598"/>
    </source>
</evidence>
<dbReference type="NCBIfam" id="TIGR00499">
    <property type="entry name" value="lysS_bact"/>
    <property type="match status" value="1"/>
</dbReference>
<organism evidence="8 9">
    <name type="scientific">Smittium simulii</name>
    <dbReference type="NCBI Taxonomy" id="133385"/>
    <lineage>
        <taxon>Eukaryota</taxon>
        <taxon>Fungi</taxon>
        <taxon>Fungi incertae sedis</taxon>
        <taxon>Zoopagomycota</taxon>
        <taxon>Kickxellomycotina</taxon>
        <taxon>Harpellomycetes</taxon>
        <taxon>Harpellales</taxon>
        <taxon>Legeriomycetaceae</taxon>
        <taxon>Smittium</taxon>
    </lineage>
</organism>
<dbReference type="OrthoDB" id="21243at2759"/>
<dbReference type="Pfam" id="PF00152">
    <property type="entry name" value="tRNA-synt_2"/>
    <property type="match status" value="1"/>
</dbReference>
<proteinExistence type="predicted"/>
<evidence type="ECO:0000313" key="9">
    <source>
        <dbReference type="Proteomes" id="UP000245383"/>
    </source>
</evidence>
<evidence type="ECO:0000313" key="8">
    <source>
        <dbReference type="EMBL" id="PVU96393.1"/>
    </source>
</evidence>
<dbReference type="PRINTS" id="PR00982">
    <property type="entry name" value="TRNASYNTHLYS"/>
</dbReference>
<dbReference type="GO" id="GO:0005524">
    <property type="term" value="F:ATP binding"/>
    <property type="evidence" value="ECO:0007669"/>
    <property type="project" value="UniProtKB-KW"/>
</dbReference>
<dbReference type="GO" id="GO:0000049">
    <property type="term" value="F:tRNA binding"/>
    <property type="evidence" value="ECO:0007669"/>
    <property type="project" value="TreeGrafter"/>
</dbReference>
<gene>
    <name evidence="8" type="ORF">BB561_001205</name>
</gene>
<feature type="domain" description="Aminoacyl-transfer RNA synthetases class-II family profile" evidence="7">
    <location>
        <begin position="239"/>
        <end position="598"/>
    </location>
</feature>
<sequence length="601" mass="68566">MFYKSLYSAALRSSRVRKSPFKSISWNNYSTIPASDSRNLKDARLLKIKENNTVPFPRYTKPLASPNGGVCSEAADIESLISKYSNLQPNQKILIKKVYIEGRIYSKRSSGKKLYFYFIYKNNKKIQIVSELSYLNQKTDPDCVSEKKVAEENISSSSRDFIQINKSLHVGDIIRAIGYIGKTKTGELSIYTTENIEILSTCYSSLPVLSKLDNVETRLRNRHLDFLLNQKSRDVIYTRANILKSIRHFFDSRGFLEVETPILWPKLGGANAKPFTTKASALQNSDLFLRISPELFLKRLVIGGFDKVYEIGKSFRNEGIDKSHNPEFTSCEFYQAYANIDDLLNTTESLLQDIIKKVNNGSTKLEVNALSKQPNYNDINIEKSNNILVLDFASPFKKINVIQFLSEKLNCNFDFLDPSKYLEILELTTSNRTELDQYHTQKHTDYIVKKLLEICSLNKVKTSGIPKTPNKIMDLLISIYIEPECIQPTFLTDHPTFMSPLAKAKDNISSARFELIINKREYVNAYEELNDPEEQRARFINQLNDRKSGDLEAVPPDDEYCDALEFALPPTAGWGLGVDRLVSLVTNSANLRETISFPIIK</sequence>
<dbReference type="GO" id="GO:0006430">
    <property type="term" value="P:lysyl-tRNA aminoacylation"/>
    <property type="evidence" value="ECO:0007669"/>
    <property type="project" value="InterPro"/>
</dbReference>
<evidence type="ECO:0000256" key="4">
    <source>
        <dbReference type="ARBA" id="ARBA00022840"/>
    </source>
</evidence>
<reference evidence="8 9" key="1">
    <citation type="journal article" date="2018" name="MBio">
        <title>Comparative Genomics Reveals the Core Gene Toolbox for the Fungus-Insect Symbiosis.</title>
        <authorList>
            <person name="Wang Y."/>
            <person name="Stata M."/>
            <person name="Wang W."/>
            <person name="Stajich J.E."/>
            <person name="White M.M."/>
            <person name="Moncalvo J.M."/>
        </authorList>
    </citation>
    <scope>NUCLEOTIDE SEQUENCE [LARGE SCALE GENOMIC DNA]</scope>
    <source>
        <strain evidence="8 9">SWE-8-4</strain>
    </source>
</reference>
<dbReference type="Proteomes" id="UP000245383">
    <property type="component" value="Unassembled WGS sequence"/>
</dbReference>
<evidence type="ECO:0000259" key="7">
    <source>
        <dbReference type="PROSITE" id="PS50862"/>
    </source>
</evidence>
<comment type="caution">
    <text evidence="8">The sequence shown here is derived from an EMBL/GenBank/DDBJ whole genome shotgun (WGS) entry which is preliminary data.</text>
</comment>
<dbReference type="STRING" id="133385.A0A2T9YVL9"/>
<keyword evidence="4" id="KW-0067">ATP-binding</keyword>